<dbReference type="OrthoDB" id="2320368at2759"/>
<dbReference type="CDD" id="cd00636">
    <property type="entry name" value="TroA-like"/>
    <property type="match status" value="1"/>
</dbReference>
<dbReference type="GO" id="GO:0006412">
    <property type="term" value="P:translation"/>
    <property type="evidence" value="ECO:0007669"/>
    <property type="project" value="InterPro"/>
</dbReference>
<evidence type="ECO:0000313" key="9">
    <source>
        <dbReference type="Proteomes" id="UP000837801"/>
    </source>
</evidence>
<evidence type="ECO:0000256" key="7">
    <source>
        <dbReference type="SAM" id="MobiDB-lite"/>
    </source>
</evidence>
<feature type="compositionally biased region" description="Low complexity" evidence="7">
    <location>
        <begin position="149"/>
        <end position="175"/>
    </location>
</feature>
<dbReference type="HAMAP" id="MF_00291_B">
    <property type="entry name" value="Ribosomal_uS2_B"/>
    <property type="match status" value="1"/>
</dbReference>
<dbReference type="Pfam" id="PF00318">
    <property type="entry name" value="Ribosomal_S2"/>
    <property type="match status" value="1"/>
</dbReference>
<feature type="region of interest" description="Disordered" evidence="7">
    <location>
        <begin position="141"/>
        <end position="185"/>
    </location>
</feature>
<dbReference type="InterPro" id="IPR005706">
    <property type="entry name" value="Ribosomal_uS2_bac/mit/plastid"/>
</dbReference>
<dbReference type="PRINTS" id="PR00395">
    <property type="entry name" value="RIBOSOMALS2"/>
</dbReference>
<evidence type="ECO:0000256" key="6">
    <source>
        <dbReference type="SAM" id="Coils"/>
    </source>
</evidence>
<evidence type="ECO:0000256" key="1">
    <source>
        <dbReference type="ARBA" id="ARBA00006242"/>
    </source>
</evidence>
<dbReference type="FunFam" id="3.40.50.10490:FF:000055">
    <property type="entry name" value="Mitochondrial ribosomal protein"/>
    <property type="match status" value="1"/>
</dbReference>
<dbReference type="NCBIfam" id="TIGR01011">
    <property type="entry name" value="rpsB_bact"/>
    <property type="match status" value="1"/>
</dbReference>
<dbReference type="SUPFAM" id="SSF52313">
    <property type="entry name" value="Ribosomal protein S2"/>
    <property type="match status" value="1"/>
</dbReference>
<gene>
    <name evidence="8" type="ORF">CLIB1423_12S00848</name>
</gene>
<keyword evidence="3" id="KW-0007">Acetylation</keyword>
<name>A0A9P0QRP9_9ASCO</name>
<dbReference type="PROSITE" id="PS00963">
    <property type="entry name" value="RIBOSOMAL_S2_2"/>
    <property type="match status" value="1"/>
</dbReference>
<evidence type="ECO:0000256" key="2">
    <source>
        <dbReference type="ARBA" id="ARBA00022980"/>
    </source>
</evidence>
<organism evidence="8 9">
    <name type="scientific">[Candida] railenensis</name>
    <dbReference type="NCBI Taxonomy" id="45579"/>
    <lineage>
        <taxon>Eukaryota</taxon>
        <taxon>Fungi</taxon>
        <taxon>Dikarya</taxon>
        <taxon>Ascomycota</taxon>
        <taxon>Saccharomycotina</taxon>
        <taxon>Pichiomycetes</taxon>
        <taxon>Debaryomycetaceae</taxon>
        <taxon>Kurtzmaniella</taxon>
    </lineage>
</organism>
<comment type="caution">
    <text evidence="8">The sequence shown here is derived from an EMBL/GenBank/DDBJ whole genome shotgun (WGS) entry which is preliminary data.</text>
</comment>
<dbReference type="CDD" id="cd01425">
    <property type="entry name" value="RPS2"/>
    <property type="match status" value="1"/>
</dbReference>
<comment type="similarity">
    <text evidence="1 5">Belongs to the universal ribosomal protein uS2 family.</text>
</comment>
<dbReference type="InterPro" id="IPR018130">
    <property type="entry name" value="Ribosomal_uS2_CS"/>
</dbReference>
<dbReference type="PANTHER" id="PTHR12534">
    <property type="entry name" value="30S RIBOSOMAL PROTEIN S2 PROKARYOTIC AND ORGANELLAR"/>
    <property type="match status" value="1"/>
</dbReference>
<dbReference type="InterPro" id="IPR023591">
    <property type="entry name" value="Ribosomal_uS2_flav_dom_sf"/>
</dbReference>
<dbReference type="GO" id="GO:0003735">
    <property type="term" value="F:structural constituent of ribosome"/>
    <property type="evidence" value="ECO:0007669"/>
    <property type="project" value="InterPro"/>
</dbReference>
<dbReference type="InterPro" id="IPR001865">
    <property type="entry name" value="Ribosomal_uS2"/>
</dbReference>
<proteinExistence type="inferred from homology"/>
<sequence>MTVMLSFSRPGMLRSYTHILKRRGVPVVSYFSTESNESSLQLSQRELREKAIADALAREEEALAKVKALRELKEKTKELIGTLNKTPTSLIHARLDKLQSSIKGLKNQDKIKQLDEELEEFMFNQMNIPYGEISNHPWAAKSVSEKKQTSNSSLDSSSTSGSQSTIKSTSSHSYTNEFPNLKPTPDYKPYSEQELYLRQLSHSRNSGSLGSELTNIYRARDEVRRPKTISEVTINKLMAAGCHLGHSKALWRPSTQPFLYGEYDGVHLIDLNETMVALKRAAKVAKGVAGQGGVILYVGTSKNWEQSRSVEEAANRSNGYYVSKRWIPGTITNFTEVTKQVDVNSRKEVDMLDLPTNRVLDPAVNGGIIKPDLVVILNPVENRNCINECIKSRIPTIGLCDTDMEPSLLTYPIPCNDDSMRATSLMVGILSKAAEEGLNQRHEIVSKYRKDAAKAGSETSQVVKKFSKRRN</sequence>
<evidence type="ECO:0000256" key="5">
    <source>
        <dbReference type="RuleBase" id="RU003631"/>
    </source>
</evidence>
<keyword evidence="2 5" id="KW-0689">Ribosomal protein</keyword>
<evidence type="ECO:0000256" key="4">
    <source>
        <dbReference type="ARBA" id="ARBA00023274"/>
    </source>
</evidence>
<protein>
    <submittedName>
        <fullName evidence="8">37S ribosomal protein Mrp4p, mitochondrial</fullName>
    </submittedName>
</protein>
<dbReference type="Gene3D" id="3.40.50.10490">
    <property type="entry name" value="Glucose-6-phosphate isomerase like protein, domain 1"/>
    <property type="match status" value="1"/>
</dbReference>
<reference evidence="8" key="1">
    <citation type="submission" date="2022-03" db="EMBL/GenBank/DDBJ databases">
        <authorList>
            <person name="Legras J.-L."/>
            <person name="Devillers H."/>
            <person name="Grondin C."/>
        </authorList>
    </citation>
    <scope>NUCLEOTIDE SEQUENCE</scope>
    <source>
        <strain evidence="8">CLIB 1423</strain>
    </source>
</reference>
<dbReference type="Proteomes" id="UP000837801">
    <property type="component" value="Unassembled WGS sequence"/>
</dbReference>
<keyword evidence="9" id="KW-1185">Reference proteome</keyword>
<accession>A0A9P0QRP9</accession>
<evidence type="ECO:0000256" key="3">
    <source>
        <dbReference type="ARBA" id="ARBA00022990"/>
    </source>
</evidence>
<dbReference type="GO" id="GO:0005763">
    <property type="term" value="C:mitochondrial small ribosomal subunit"/>
    <property type="evidence" value="ECO:0007669"/>
    <property type="project" value="TreeGrafter"/>
</dbReference>
<keyword evidence="6" id="KW-0175">Coiled coil</keyword>
<feature type="coiled-coil region" evidence="6">
    <location>
        <begin position="52"/>
        <end position="79"/>
    </location>
</feature>
<keyword evidence="4 5" id="KW-0687">Ribonucleoprotein</keyword>
<dbReference type="PANTHER" id="PTHR12534:SF0">
    <property type="entry name" value="SMALL RIBOSOMAL SUBUNIT PROTEIN US2M"/>
    <property type="match status" value="1"/>
</dbReference>
<dbReference type="EMBL" id="CAKXYY010000012">
    <property type="protein sequence ID" value="CAH2353693.1"/>
    <property type="molecule type" value="Genomic_DNA"/>
</dbReference>
<evidence type="ECO:0000313" key="8">
    <source>
        <dbReference type="EMBL" id="CAH2353693.1"/>
    </source>
</evidence>
<dbReference type="AlphaFoldDB" id="A0A9P0QRP9"/>